<dbReference type="AlphaFoldDB" id="A0A1F4T650"/>
<evidence type="ECO:0008006" key="5">
    <source>
        <dbReference type="Google" id="ProtNLM"/>
    </source>
</evidence>
<keyword evidence="1" id="KW-1133">Transmembrane helix</keyword>
<keyword evidence="2" id="KW-0732">Signal</keyword>
<keyword evidence="1" id="KW-0472">Membrane</keyword>
<keyword evidence="1" id="KW-0812">Transmembrane</keyword>
<feature type="signal peptide" evidence="2">
    <location>
        <begin position="1"/>
        <end position="21"/>
    </location>
</feature>
<evidence type="ECO:0000256" key="2">
    <source>
        <dbReference type="SAM" id="SignalP"/>
    </source>
</evidence>
<organism evidence="3 4">
    <name type="scientific">candidate division WOR-1 bacterium RIFOXYC12_FULL_54_18</name>
    <dbReference type="NCBI Taxonomy" id="1802584"/>
    <lineage>
        <taxon>Bacteria</taxon>
        <taxon>Bacillati</taxon>
        <taxon>Saganbacteria</taxon>
    </lineage>
</organism>
<protein>
    <recommendedName>
        <fullName evidence="5">CARDB domain-containing protein</fullName>
    </recommendedName>
</protein>
<dbReference type="Proteomes" id="UP000178602">
    <property type="component" value="Unassembled WGS sequence"/>
</dbReference>
<feature type="chain" id="PRO_5009514482" description="CARDB domain-containing protein" evidence="2">
    <location>
        <begin position="22"/>
        <end position="256"/>
    </location>
</feature>
<sequence>MPRYLAAGLLGLLLLSLPASARFISLRTSITASVSGKTALVEISAVNKGDEAAYGVWSEFSVLGETYTDLNKRDLPPTAKYRVSRAIPLAGQKGSYPLLLTLHYTDANQYQFSTLSAVLLSIGGEPKPPVLGVLKPAAFSGDGKLELGLKNLSTRETTVHLDLFLPRELCTDFHPIDIKLAAGSSRTMKVEVTNFSALPGSTYQLFLIAETDGSKHATAIIPGRVRIEEPGINPAWLIVPLAFLGVFFLAAQFIKR</sequence>
<feature type="transmembrane region" description="Helical" evidence="1">
    <location>
        <begin position="235"/>
        <end position="254"/>
    </location>
</feature>
<proteinExistence type="predicted"/>
<comment type="caution">
    <text evidence="3">The sequence shown here is derived from an EMBL/GenBank/DDBJ whole genome shotgun (WGS) entry which is preliminary data.</text>
</comment>
<evidence type="ECO:0000313" key="4">
    <source>
        <dbReference type="Proteomes" id="UP000178602"/>
    </source>
</evidence>
<accession>A0A1F4T650</accession>
<gene>
    <name evidence="3" type="ORF">A3K49_04295</name>
</gene>
<reference evidence="3 4" key="1">
    <citation type="journal article" date="2016" name="Nat. Commun.">
        <title>Thousands of microbial genomes shed light on interconnected biogeochemical processes in an aquifer system.</title>
        <authorList>
            <person name="Anantharaman K."/>
            <person name="Brown C.T."/>
            <person name="Hug L.A."/>
            <person name="Sharon I."/>
            <person name="Castelle C.J."/>
            <person name="Probst A.J."/>
            <person name="Thomas B.C."/>
            <person name="Singh A."/>
            <person name="Wilkins M.J."/>
            <person name="Karaoz U."/>
            <person name="Brodie E.L."/>
            <person name="Williams K.H."/>
            <person name="Hubbard S.S."/>
            <person name="Banfield J.F."/>
        </authorList>
    </citation>
    <scope>NUCLEOTIDE SEQUENCE [LARGE SCALE GENOMIC DNA]</scope>
</reference>
<dbReference type="EMBL" id="MEUG01000001">
    <property type="protein sequence ID" value="OGC28188.1"/>
    <property type="molecule type" value="Genomic_DNA"/>
</dbReference>
<evidence type="ECO:0000256" key="1">
    <source>
        <dbReference type="SAM" id="Phobius"/>
    </source>
</evidence>
<name>A0A1F4T650_UNCSA</name>
<evidence type="ECO:0000313" key="3">
    <source>
        <dbReference type="EMBL" id="OGC28188.1"/>
    </source>
</evidence>